<keyword evidence="2" id="KW-1185">Reference proteome</keyword>
<sequence>MTYEQWTTKESDVLLQLMLELEGWRDNSGIFSKQTVKERILPELNKRLGCHKNYLNYQSRLKMSS</sequence>
<organism evidence="1 2">
    <name type="scientific">Cuscuta australis</name>
    <dbReference type="NCBI Taxonomy" id="267555"/>
    <lineage>
        <taxon>Eukaryota</taxon>
        <taxon>Viridiplantae</taxon>
        <taxon>Streptophyta</taxon>
        <taxon>Embryophyta</taxon>
        <taxon>Tracheophyta</taxon>
        <taxon>Spermatophyta</taxon>
        <taxon>Magnoliopsida</taxon>
        <taxon>eudicotyledons</taxon>
        <taxon>Gunneridae</taxon>
        <taxon>Pentapetalae</taxon>
        <taxon>asterids</taxon>
        <taxon>lamiids</taxon>
        <taxon>Solanales</taxon>
        <taxon>Convolvulaceae</taxon>
        <taxon>Cuscuteae</taxon>
        <taxon>Cuscuta</taxon>
        <taxon>Cuscuta subgen. Grammica</taxon>
        <taxon>Cuscuta sect. Cleistogrammica</taxon>
    </lineage>
</organism>
<dbReference type="AlphaFoldDB" id="A0A328DNE0"/>
<evidence type="ECO:0000313" key="1">
    <source>
        <dbReference type="EMBL" id="RAL45809.1"/>
    </source>
</evidence>
<dbReference type="EMBL" id="NQVE01000129">
    <property type="protein sequence ID" value="RAL45809.1"/>
    <property type="molecule type" value="Genomic_DNA"/>
</dbReference>
<gene>
    <name evidence="1" type="ORF">DM860_009673</name>
</gene>
<comment type="caution">
    <text evidence="1">The sequence shown here is derived from an EMBL/GenBank/DDBJ whole genome shotgun (WGS) entry which is preliminary data.</text>
</comment>
<protein>
    <recommendedName>
        <fullName evidence="3">Myb/SANT-like domain-containing protein</fullName>
    </recommendedName>
</protein>
<dbReference type="PANTHER" id="PTHR47864">
    <property type="entry name" value="TRANSMEMBRANE PROTEIN"/>
    <property type="match status" value="1"/>
</dbReference>
<proteinExistence type="predicted"/>
<evidence type="ECO:0008006" key="3">
    <source>
        <dbReference type="Google" id="ProtNLM"/>
    </source>
</evidence>
<dbReference type="InterPro" id="IPR055314">
    <property type="entry name" value="At2g29880-like"/>
</dbReference>
<dbReference type="Proteomes" id="UP000249390">
    <property type="component" value="Unassembled WGS sequence"/>
</dbReference>
<evidence type="ECO:0000313" key="2">
    <source>
        <dbReference type="Proteomes" id="UP000249390"/>
    </source>
</evidence>
<accession>A0A328DNE0</accession>
<dbReference type="PANTHER" id="PTHR47864:SF2">
    <property type="entry name" value="MYB_SANT-LIKE DNA-BINDING DOMAIN PROTEIN"/>
    <property type="match status" value="1"/>
</dbReference>
<name>A0A328DNE0_9ASTE</name>
<reference evidence="1 2" key="1">
    <citation type="submission" date="2018-06" db="EMBL/GenBank/DDBJ databases">
        <title>The Genome of Cuscuta australis (Dodder) Provides Insight into the Evolution of Plant Parasitism.</title>
        <authorList>
            <person name="Liu H."/>
        </authorList>
    </citation>
    <scope>NUCLEOTIDE SEQUENCE [LARGE SCALE GENOMIC DNA]</scope>
    <source>
        <strain evidence="2">cv. Yunnan</strain>
        <tissue evidence="1">Vines</tissue>
    </source>
</reference>